<protein>
    <submittedName>
        <fullName evidence="1">Uncharacterized protein</fullName>
    </submittedName>
</protein>
<sequence>MRQFTTPSPSPWFKRRRISGSMIVLYSYSRSLRTNLDPVECADIDDATEAAACHAPCSMLHAPCSMIMKLKELAYFKLMCWTWDKK</sequence>
<dbReference type="EMBL" id="JACGWJ010000020">
    <property type="protein sequence ID" value="KAL0339508.1"/>
    <property type="molecule type" value="Genomic_DNA"/>
</dbReference>
<gene>
    <name evidence="1" type="ORF">Sradi_4467600</name>
</gene>
<reference evidence="1" key="2">
    <citation type="journal article" date="2024" name="Plant">
        <title>Genomic evolution and insights into agronomic trait innovations of Sesamum species.</title>
        <authorList>
            <person name="Miao H."/>
            <person name="Wang L."/>
            <person name="Qu L."/>
            <person name="Liu H."/>
            <person name="Sun Y."/>
            <person name="Le M."/>
            <person name="Wang Q."/>
            <person name="Wei S."/>
            <person name="Zheng Y."/>
            <person name="Lin W."/>
            <person name="Duan Y."/>
            <person name="Cao H."/>
            <person name="Xiong S."/>
            <person name="Wang X."/>
            <person name="Wei L."/>
            <person name="Li C."/>
            <person name="Ma Q."/>
            <person name="Ju M."/>
            <person name="Zhao R."/>
            <person name="Li G."/>
            <person name="Mu C."/>
            <person name="Tian Q."/>
            <person name="Mei H."/>
            <person name="Zhang T."/>
            <person name="Gao T."/>
            <person name="Zhang H."/>
        </authorList>
    </citation>
    <scope>NUCLEOTIDE SEQUENCE</scope>
    <source>
        <strain evidence="1">G02</strain>
    </source>
</reference>
<name>A0AAW2N8T5_SESRA</name>
<evidence type="ECO:0000313" key="1">
    <source>
        <dbReference type="EMBL" id="KAL0339508.1"/>
    </source>
</evidence>
<dbReference type="AlphaFoldDB" id="A0AAW2N8T5"/>
<accession>A0AAW2N8T5</accession>
<organism evidence="1">
    <name type="scientific">Sesamum radiatum</name>
    <name type="common">Black benniseed</name>
    <dbReference type="NCBI Taxonomy" id="300843"/>
    <lineage>
        <taxon>Eukaryota</taxon>
        <taxon>Viridiplantae</taxon>
        <taxon>Streptophyta</taxon>
        <taxon>Embryophyta</taxon>
        <taxon>Tracheophyta</taxon>
        <taxon>Spermatophyta</taxon>
        <taxon>Magnoliopsida</taxon>
        <taxon>eudicotyledons</taxon>
        <taxon>Gunneridae</taxon>
        <taxon>Pentapetalae</taxon>
        <taxon>asterids</taxon>
        <taxon>lamiids</taxon>
        <taxon>Lamiales</taxon>
        <taxon>Pedaliaceae</taxon>
        <taxon>Sesamum</taxon>
    </lineage>
</organism>
<reference evidence="1" key="1">
    <citation type="submission" date="2020-06" db="EMBL/GenBank/DDBJ databases">
        <authorList>
            <person name="Li T."/>
            <person name="Hu X."/>
            <person name="Zhang T."/>
            <person name="Song X."/>
            <person name="Zhang H."/>
            <person name="Dai N."/>
            <person name="Sheng W."/>
            <person name="Hou X."/>
            <person name="Wei L."/>
        </authorList>
    </citation>
    <scope>NUCLEOTIDE SEQUENCE</scope>
    <source>
        <strain evidence="1">G02</strain>
        <tissue evidence="1">Leaf</tissue>
    </source>
</reference>
<proteinExistence type="predicted"/>
<comment type="caution">
    <text evidence="1">The sequence shown here is derived from an EMBL/GenBank/DDBJ whole genome shotgun (WGS) entry which is preliminary data.</text>
</comment>